<dbReference type="InterPro" id="IPR025420">
    <property type="entry name" value="DUF4143"/>
</dbReference>
<dbReference type="PANTHER" id="PTHR33295">
    <property type="entry name" value="ATPASE"/>
    <property type="match status" value="1"/>
</dbReference>
<keyword evidence="4" id="KW-1185">Reference proteome</keyword>
<accession>A0ABR7CPN7</accession>
<dbReference type="PANTHER" id="PTHR33295:SF8">
    <property type="entry name" value="AAA+ ATPASE DOMAIN-CONTAINING PROTEIN"/>
    <property type="match status" value="1"/>
</dbReference>
<evidence type="ECO:0000259" key="1">
    <source>
        <dbReference type="Pfam" id="PF13173"/>
    </source>
</evidence>
<dbReference type="Pfam" id="PF13635">
    <property type="entry name" value="DUF4143"/>
    <property type="match status" value="1"/>
</dbReference>
<reference evidence="3 4" key="1">
    <citation type="submission" date="2020-08" db="EMBL/GenBank/DDBJ databases">
        <title>Genome public.</title>
        <authorList>
            <person name="Liu C."/>
            <person name="Sun Q."/>
        </authorList>
    </citation>
    <scope>NUCLEOTIDE SEQUENCE [LARGE SCALE GENOMIC DNA]</scope>
    <source>
        <strain evidence="3 4">New-7</strain>
    </source>
</reference>
<dbReference type="RefSeq" id="WP_118655335.1">
    <property type="nucleotide sequence ID" value="NZ_JACOOK010000007.1"/>
</dbReference>
<dbReference type="Proteomes" id="UP000636891">
    <property type="component" value="Unassembled WGS sequence"/>
</dbReference>
<evidence type="ECO:0000259" key="2">
    <source>
        <dbReference type="Pfam" id="PF13635"/>
    </source>
</evidence>
<feature type="domain" description="AAA" evidence="1">
    <location>
        <begin position="38"/>
        <end position="152"/>
    </location>
</feature>
<comment type="caution">
    <text evidence="3">The sequence shown here is derived from an EMBL/GenBank/DDBJ whole genome shotgun (WGS) entry which is preliminary data.</text>
</comment>
<feature type="domain" description="DUF4143" evidence="2">
    <location>
        <begin position="214"/>
        <end position="349"/>
    </location>
</feature>
<name>A0ABR7CPN7_9BACT</name>
<keyword evidence="3" id="KW-0067">ATP-binding</keyword>
<organism evidence="3 4">
    <name type="scientific">Alistipes hominis</name>
    <dbReference type="NCBI Taxonomy" id="2763015"/>
    <lineage>
        <taxon>Bacteria</taxon>
        <taxon>Pseudomonadati</taxon>
        <taxon>Bacteroidota</taxon>
        <taxon>Bacteroidia</taxon>
        <taxon>Bacteroidales</taxon>
        <taxon>Rikenellaceae</taxon>
        <taxon>Alistipes</taxon>
    </lineage>
</organism>
<proteinExistence type="predicted"/>
<protein>
    <submittedName>
        <fullName evidence="3">ATP-binding protein</fullName>
    </submittedName>
</protein>
<gene>
    <name evidence="3" type="ORF">H8S08_11485</name>
</gene>
<keyword evidence="3" id="KW-0547">Nucleotide-binding</keyword>
<evidence type="ECO:0000313" key="3">
    <source>
        <dbReference type="EMBL" id="MBC5617630.1"/>
    </source>
</evidence>
<sequence length="409" mass="45302">MITKTALENIVSKQRKMLANVSPGHPREIEESIPYLTDRMLLIGGVRGCGCSALLHRMLNNDYPEAWYTDFDDPRLGGFDAGDFTKLDRLLEESGKGIALFNRIDLAAGWIEFCDRKIRQGIKIVSTVSLETLLRLAKAERPDGTGAVPDIFSLRRLDLFSYNEFLSFTHKPAGEQAVNEFLSRGAFPGLIKTGHTEALHQLYTEILCKDAVIAGGIRDRNTLQRMALHLITNTGEPVTANKLREKLKIKAVSTAAEHMQCIETAGLVRFVSILSDNPARQAVNPRKVYAVDTALAAAVSTAETVDRNKLFETMLFNHLCRESRSVCYTNEQGGCDFIASDAEGGVRCIQACYDDDPDLMQTKTDGLLWALRQTGSSRGTIVTADRNDRIDAENFEIEVIDADTFLGGY</sequence>
<dbReference type="Pfam" id="PF13173">
    <property type="entry name" value="AAA_14"/>
    <property type="match status" value="1"/>
</dbReference>
<dbReference type="InterPro" id="IPR041682">
    <property type="entry name" value="AAA_14"/>
</dbReference>
<dbReference type="EMBL" id="JACOOK010000007">
    <property type="protein sequence ID" value="MBC5617630.1"/>
    <property type="molecule type" value="Genomic_DNA"/>
</dbReference>
<dbReference type="GO" id="GO:0005524">
    <property type="term" value="F:ATP binding"/>
    <property type="evidence" value="ECO:0007669"/>
    <property type="project" value="UniProtKB-KW"/>
</dbReference>
<evidence type="ECO:0000313" key="4">
    <source>
        <dbReference type="Proteomes" id="UP000636891"/>
    </source>
</evidence>